<sequence>MSSLVRSSGVVSETTPLYPVPTPTHQRRRAQWSPREDVGLLRTVLGHARLLLPGADPAELARARKLFWHHVRAALQETQHVAMNRRQCRDRFRLLYQRSQTRAQYREFLPPASRAEELGDQCVRVFRFNEHRELAIADSNALTEPALKPVVFESSPLQPYYGGSNPTPPSSASSCTVTSCDLQAVRTAIVGLQHQLSQLTQELDALAQTVDQVATHSLEESAPEHAADHQYVTGHPGDNTGYAGVTSWPPNFSAFQNYEASPTYDSQMFRHPQYAEN</sequence>
<dbReference type="EMBL" id="LN736374">
    <property type="protein sequence ID" value="CEP64927.1"/>
    <property type="molecule type" value="Genomic_DNA"/>
</dbReference>
<organism evidence="3 4">
    <name type="scientific">Lachancea lanzarotensis</name>
    <dbReference type="NCBI Taxonomy" id="1245769"/>
    <lineage>
        <taxon>Eukaryota</taxon>
        <taxon>Fungi</taxon>
        <taxon>Dikarya</taxon>
        <taxon>Ascomycota</taxon>
        <taxon>Saccharomycotina</taxon>
        <taxon>Saccharomycetes</taxon>
        <taxon>Saccharomycetales</taxon>
        <taxon>Saccharomycetaceae</taxon>
        <taxon>Lachancea</taxon>
    </lineage>
</organism>
<dbReference type="OrthoDB" id="4036644at2759"/>
<feature type="coiled-coil region" evidence="1">
    <location>
        <begin position="182"/>
        <end position="216"/>
    </location>
</feature>
<gene>
    <name evidence="3" type="ORF">LALA0_S15e00540g</name>
</gene>
<proteinExistence type="predicted"/>
<evidence type="ECO:0000313" key="4">
    <source>
        <dbReference type="Proteomes" id="UP000054304"/>
    </source>
</evidence>
<dbReference type="AlphaFoldDB" id="A0A0C7NF17"/>
<name>A0A0C7NF17_9SACH</name>
<protein>
    <submittedName>
        <fullName evidence="3">LALA0S15e00540g1_1</fullName>
    </submittedName>
</protein>
<feature type="compositionally biased region" description="Polar residues" evidence="2">
    <location>
        <begin position="1"/>
        <end position="15"/>
    </location>
</feature>
<feature type="region of interest" description="Disordered" evidence="2">
    <location>
        <begin position="1"/>
        <end position="32"/>
    </location>
</feature>
<dbReference type="Proteomes" id="UP000054304">
    <property type="component" value="Unassembled WGS sequence"/>
</dbReference>
<dbReference type="GeneID" id="34688497"/>
<keyword evidence="1" id="KW-0175">Coiled coil</keyword>
<evidence type="ECO:0000256" key="1">
    <source>
        <dbReference type="SAM" id="Coils"/>
    </source>
</evidence>
<feature type="region of interest" description="Disordered" evidence="2">
    <location>
        <begin position="220"/>
        <end position="244"/>
    </location>
</feature>
<keyword evidence="4" id="KW-1185">Reference proteome</keyword>
<dbReference type="RefSeq" id="XP_022631124.1">
    <property type="nucleotide sequence ID" value="XM_022770611.1"/>
</dbReference>
<evidence type="ECO:0000256" key="2">
    <source>
        <dbReference type="SAM" id="MobiDB-lite"/>
    </source>
</evidence>
<accession>A0A0C7NF17</accession>
<evidence type="ECO:0000313" key="3">
    <source>
        <dbReference type="EMBL" id="CEP64927.1"/>
    </source>
</evidence>
<reference evidence="3 4" key="1">
    <citation type="submission" date="2014-12" db="EMBL/GenBank/DDBJ databases">
        <authorList>
            <person name="Neuveglise Cecile"/>
        </authorList>
    </citation>
    <scope>NUCLEOTIDE SEQUENCE [LARGE SCALE GENOMIC DNA]</scope>
    <source>
        <strain evidence="3 4">CBS 12615</strain>
    </source>
</reference>
<dbReference type="HOGENOM" id="CLU_1004988_0_0_1"/>